<evidence type="ECO:0000256" key="2">
    <source>
        <dbReference type="SAM" id="Phobius"/>
    </source>
</evidence>
<dbReference type="Proteomes" id="UP000293764">
    <property type="component" value="Unassembled WGS sequence"/>
</dbReference>
<sequence>MIRSLQILVYFALYFTVFVFAAWALVDALTRPAGAFVSAGKRTKNFWLAVTGAATAVAFVAIPAPIGLGAFSFLALAAAVGGIVYLVDVRPAVRPYSGRRGRGQGGGGKSPRGGW</sequence>
<feature type="transmembrane region" description="Helical" evidence="2">
    <location>
        <begin position="70"/>
        <end position="87"/>
    </location>
</feature>
<organism evidence="3 4">
    <name type="scientific">Pengzhenrongella frigida</name>
    <dbReference type="NCBI Taxonomy" id="1259133"/>
    <lineage>
        <taxon>Bacteria</taxon>
        <taxon>Bacillati</taxon>
        <taxon>Actinomycetota</taxon>
        <taxon>Actinomycetes</taxon>
        <taxon>Micrococcales</taxon>
        <taxon>Pengzhenrongella</taxon>
    </lineage>
</organism>
<protein>
    <submittedName>
        <fullName evidence="3">DUF2516 family protein</fullName>
    </submittedName>
</protein>
<name>A0A4Q5N047_9MICO</name>
<proteinExistence type="predicted"/>
<feature type="region of interest" description="Disordered" evidence="1">
    <location>
        <begin position="95"/>
        <end position="115"/>
    </location>
</feature>
<evidence type="ECO:0000313" key="4">
    <source>
        <dbReference type="Proteomes" id="UP000293764"/>
    </source>
</evidence>
<feature type="transmembrane region" description="Helical" evidence="2">
    <location>
        <begin position="46"/>
        <end position="64"/>
    </location>
</feature>
<comment type="caution">
    <text evidence="3">The sequence shown here is derived from an EMBL/GenBank/DDBJ whole genome shotgun (WGS) entry which is preliminary data.</text>
</comment>
<keyword evidence="2" id="KW-0472">Membrane</keyword>
<evidence type="ECO:0000313" key="3">
    <source>
        <dbReference type="EMBL" id="RYV50583.1"/>
    </source>
</evidence>
<feature type="transmembrane region" description="Helical" evidence="2">
    <location>
        <begin position="6"/>
        <end position="26"/>
    </location>
</feature>
<gene>
    <name evidence="3" type="ORF">EUA98_12585</name>
</gene>
<dbReference type="EMBL" id="SDWW01000030">
    <property type="protein sequence ID" value="RYV50583.1"/>
    <property type="molecule type" value="Genomic_DNA"/>
</dbReference>
<accession>A0A4Q5N047</accession>
<keyword evidence="4" id="KW-1185">Reference proteome</keyword>
<evidence type="ECO:0000256" key="1">
    <source>
        <dbReference type="SAM" id="MobiDB-lite"/>
    </source>
</evidence>
<feature type="compositionally biased region" description="Gly residues" evidence="1">
    <location>
        <begin position="103"/>
        <end position="115"/>
    </location>
</feature>
<dbReference type="Pfam" id="PF10724">
    <property type="entry name" value="DUF2516"/>
    <property type="match status" value="1"/>
</dbReference>
<keyword evidence="2" id="KW-1133">Transmembrane helix</keyword>
<dbReference type="OrthoDB" id="4774469at2"/>
<dbReference type="AlphaFoldDB" id="A0A4Q5N047"/>
<keyword evidence="2" id="KW-0812">Transmembrane</keyword>
<dbReference type="RefSeq" id="WP_130103044.1">
    <property type="nucleotide sequence ID" value="NZ_SDWW01000030.1"/>
</dbReference>
<reference evidence="3 4" key="1">
    <citation type="submission" date="2019-01" db="EMBL/GenBank/DDBJ databases">
        <title>Novel species of Cellulomonas.</title>
        <authorList>
            <person name="Liu Q."/>
            <person name="Xin Y.-H."/>
        </authorList>
    </citation>
    <scope>NUCLEOTIDE SEQUENCE [LARGE SCALE GENOMIC DNA]</scope>
    <source>
        <strain evidence="3 4">HLT2-17</strain>
    </source>
</reference>
<dbReference type="InterPro" id="IPR019662">
    <property type="entry name" value="DUF2516"/>
</dbReference>